<dbReference type="InterPro" id="IPR019734">
    <property type="entry name" value="TPR_rpt"/>
</dbReference>
<dbReference type="Proteomes" id="UP000676565">
    <property type="component" value="Unassembled WGS sequence"/>
</dbReference>
<proteinExistence type="predicted"/>
<accession>A0ABS5BS64</accession>
<name>A0ABS5BS64_9BACT</name>
<dbReference type="Pfam" id="PF13432">
    <property type="entry name" value="TPR_16"/>
    <property type="match status" value="1"/>
</dbReference>
<dbReference type="Pfam" id="PF13517">
    <property type="entry name" value="FG-GAP_3"/>
    <property type="match status" value="1"/>
</dbReference>
<gene>
    <name evidence="2" type="ORF">J8F10_14595</name>
</gene>
<dbReference type="InterPro" id="IPR013517">
    <property type="entry name" value="FG-GAP"/>
</dbReference>
<sequence>MSSFLRRHRSKLIAAVLVLLVAGAVATFFTWKRQSRLPAPGEPVYEQFVETFELGSAALDVDVWDVAETNLNQAVGLVPQEPAAWANRALLNLRTARLPEAERDLKEAERLAPDDPDIAKLRGVLDERRGRFAEAVASLRKGTAKDPEDVETLYFLAQVINKEQKPDSDAEYQRLMEDVLAVRPTNRHVLTERLRTAARRDDRAAVNDTLARLRAFAPSWGREETRTLFGELEQAAAGPLGDAVLGSIQVFTNFFRAEPGYARDANEVSPPGGFRGNPLHTFRRLAPARHSPAAPDTELTFAPEPLTDAPAGHWDVAVPVWLTGEGAPVVFVANARELRRVGSPATLPSIPVAPDGLVPLDWNNDFRTDLLLVGPKGVLFYEQGPDGNFTDVTAKTKLPPEILKGDFAAALAADVDLDGDLDIILARRTGAPVLLRNNLDGTFAVVPIFPEVADARAFAWADLDHDGAPDAVVLDAAGRLHVFASERSGQFKPWPVKPPAESFRAVAISDADDDGVLDLVALRADGTLLRISDRNKRTSWDVAELGRWDNVAGAELGTIHVLTADLDNNGVPDLIVSGSAGGAAWLGSGGGKFERLPAALPPRVCAVADLAGTGRLDLLALDAEGHPVRTRIVGKKDYHWQTVRFRAAPGPTEGDNRMNTFGVGGEIEFRTGTCVVKRPITGPGIHFGLGTRTKCDVLRIQWPNGTPQLEFARGIDQTVVAEQRLKGSCPFLFTWNGERFVFVTDFMWSTPLGMYINAQDKGGFLQTTEWVKIRGDQLVPRDGHYEVRVNANLWETHYFDHLSLRVIDHPQNTDLYVDERFALEPSKPAFHLTHPTRPVAQARDHHGADVTGIVRAVDGEYLDRAGRGLYQGITNDHWVEVDLGADAPTEGPVWLVAHGWIHPTDSSVNFALEQGKNTRPRALTLEVPDGKGGWKVARDKIGFPAGKNKSVLLRLDGLDGPGVARRFRLRTNMEIFWDALHYARGAGDAQLAEKELLPTVADLRFRGIVAMTQANRSSPELPHYDRLVSQGQPWRDLIGYHTRFGDVRELLTKTDDRYAILTAGDEIVLRFTAPPDPPQGWKRDFVWVSDGWVKDGDLNTRFGKTVLPLPAHNMAGYDVPPTTLENDPVYRRHRKDWTDFHTRYVTPDAYERGLRAFKRRGEQP</sequence>
<comment type="caution">
    <text evidence="2">The sequence shown here is derived from an EMBL/GenBank/DDBJ whole genome shotgun (WGS) entry which is preliminary data.</text>
</comment>
<evidence type="ECO:0000256" key="1">
    <source>
        <dbReference type="ARBA" id="ARBA00022729"/>
    </source>
</evidence>
<evidence type="ECO:0000313" key="2">
    <source>
        <dbReference type="EMBL" id="MBP3956505.1"/>
    </source>
</evidence>
<dbReference type="InterPro" id="IPR028994">
    <property type="entry name" value="Integrin_alpha_N"/>
</dbReference>
<protein>
    <submittedName>
        <fullName evidence="2">VCBS repeat-containing protein</fullName>
    </submittedName>
</protein>
<dbReference type="PANTHER" id="PTHR44103:SF1">
    <property type="entry name" value="PROPROTEIN CONVERTASE P"/>
    <property type="match status" value="1"/>
</dbReference>
<keyword evidence="3" id="KW-1185">Reference proteome</keyword>
<dbReference type="EMBL" id="JAGKQQ010000001">
    <property type="protein sequence ID" value="MBP3956505.1"/>
    <property type="molecule type" value="Genomic_DNA"/>
</dbReference>
<dbReference type="SMART" id="SM00028">
    <property type="entry name" value="TPR"/>
    <property type="match status" value="2"/>
</dbReference>
<dbReference type="PANTHER" id="PTHR44103">
    <property type="entry name" value="PROPROTEIN CONVERTASE P"/>
    <property type="match status" value="1"/>
</dbReference>
<dbReference type="RefSeq" id="WP_210654692.1">
    <property type="nucleotide sequence ID" value="NZ_JAGKQQ010000001.1"/>
</dbReference>
<keyword evidence="1" id="KW-0732">Signal</keyword>
<dbReference type="Gene3D" id="1.25.40.10">
    <property type="entry name" value="Tetratricopeptide repeat domain"/>
    <property type="match status" value="1"/>
</dbReference>
<evidence type="ECO:0000313" key="3">
    <source>
        <dbReference type="Proteomes" id="UP000676565"/>
    </source>
</evidence>
<dbReference type="InterPro" id="IPR011990">
    <property type="entry name" value="TPR-like_helical_dom_sf"/>
</dbReference>
<dbReference type="SUPFAM" id="SSF48452">
    <property type="entry name" value="TPR-like"/>
    <property type="match status" value="1"/>
</dbReference>
<reference evidence="2 3" key="1">
    <citation type="submission" date="2021-04" db="EMBL/GenBank/DDBJ databases">
        <authorList>
            <person name="Ivanova A."/>
        </authorList>
    </citation>
    <scope>NUCLEOTIDE SEQUENCE [LARGE SCALE GENOMIC DNA]</scope>
    <source>
        <strain evidence="2 3">G18</strain>
    </source>
</reference>
<organism evidence="2 3">
    <name type="scientific">Gemmata palustris</name>
    <dbReference type="NCBI Taxonomy" id="2822762"/>
    <lineage>
        <taxon>Bacteria</taxon>
        <taxon>Pseudomonadati</taxon>
        <taxon>Planctomycetota</taxon>
        <taxon>Planctomycetia</taxon>
        <taxon>Gemmatales</taxon>
        <taxon>Gemmataceae</taxon>
        <taxon>Gemmata</taxon>
    </lineage>
</organism>
<dbReference type="SUPFAM" id="SSF69318">
    <property type="entry name" value="Integrin alpha N-terminal domain"/>
    <property type="match status" value="1"/>
</dbReference>